<evidence type="ECO:0000256" key="3">
    <source>
        <dbReference type="ARBA" id="ARBA00022763"/>
    </source>
</evidence>
<accession>A0A8E6B5K2</accession>
<proteinExistence type="inferred from homology"/>
<dbReference type="GO" id="GO:0008233">
    <property type="term" value="F:peptidase activity"/>
    <property type="evidence" value="ECO:0007669"/>
    <property type="project" value="UniProtKB-KW"/>
</dbReference>
<keyword evidence="5" id="KW-0190">Covalent protein-DNA linkage</keyword>
<dbReference type="GO" id="GO:0006508">
    <property type="term" value="P:proteolysis"/>
    <property type="evidence" value="ECO:0007669"/>
    <property type="project" value="UniProtKB-KW"/>
</dbReference>
<evidence type="ECO:0000256" key="2">
    <source>
        <dbReference type="ARBA" id="ARBA00022670"/>
    </source>
</evidence>
<evidence type="ECO:0000256" key="6">
    <source>
        <dbReference type="ARBA" id="ARBA00023125"/>
    </source>
</evidence>
<dbReference type="EMBL" id="CP074694">
    <property type="protein sequence ID" value="QVL31551.1"/>
    <property type="molecule type" value="Genomic_DNA"/>
</dbReference>
<dbReference type="PANTHER" id="PTHR13604">
    <property type="entry name" value="DC12-RELATED"/>
    <property type="match status" value="1"/>
</dbReference>
<dbReference type="RefSeq" id="WP_213495553.1">
    <property type="nucleotide sequence ID" value="NZ_CP074694.1"/>
</dbReference>
<dbReference type="Proteomes" id="UP000676194">
    <property type="component" value="Chromosome"/>
</dbReference>
<keyword evidence="2 8" id="KW-0645">Protease</keyword>
<keyword evidence="10" id="KW-1185">Reference proteome</keyword>
<gene>
    <name evidence="9" type="ORF">KIH39_22315</name>
</gene>
<dbReference type="InterPro" id="IPR036590">
    <property type="entry name" value="SRAP-like"/>
</dbReference>
<evidence type="ECO:0000313" key="10">
    <source>
        <dbReference type="Proteomes" id="UP000676194"/>
    </source>
</evidence>
<name>A0A8E6B5K2_9BACT</name>
<organism evidence="9 10">
    <name type="scientific">Telmatocola sphagniphila</name>
    <dbReference type="NCBI Taxonomy" id="1123043"/>
    <lineage>
        <taxon>Bacteria</taxon>
        <taxon>Pseudomonadati</taxon>
        <taxon>Planctomycetota</taxon>
        <taxon>Planctomycetia</taxon>
        <taxon>Gemmatales</taxon>
        <taxon>Gemmataceae</taxon>
    </lineage>
</organism>
<evidence type="ECO:0000256" key="1">
    <source>
        <dbReference type="ARBA" id="ARBA00008136"/>
    </source>
</evidence>
<evidence type="ECO:0000313" key="9">
    <source>
        <dbReference type="EMBL" id="QVL31551.1"/>
    </source>
</evidence>
<keyword evidence="3" id="KW-0227">DNA damage</keyword>
<evidence type="ECO:0000256" key="8">
    <source>
        <dbReference type="RuleBase" id="RU364100"/>
    </source>
</evidence>
<sequence>MCGRFTQYNHRRLLARLHQLGLDEDDIDSPYYNLSPSQLILAVRRVIDHNEIARLRWGLIPSWAKDTSIGYKTINARCETIHEKPAFRSAFKHRRCLIPADGFYEWKQVKPKTPYFVYRADKEPMVFAGLWESWTSPEGEIIESCSIVTTEASEIIKPLHERMPVMVEPENFERWLDPAITTREKLEDLFLTPPSQLLALHPVSALVNSPRNQGPALIEAVEEPTQQGSLFPD</sequence>
<dbReference type="GO" id="GO:0016829">
    <property type="term" value="F:lyase activity"/>
    <property type="evidence" value="ECO:0007669"/>
    <property type="project" value="UniProtKB-KW"/>
</dbReference>
<dbReference type="EC" id="3.4.-.-" evidence="8"/>
<reference evidence="9" key="1">
    <citation type="submission" date="2021-05" db="EMBL/GenBank/DDBJ databases">
        <title>Complete genome sequence of the cellulolytic planctomycete Telmatocola sphagniphila SP2T and characterization of the first cellulase from planctomycetes.</title>
        <authorList>
            <person name="Rakitin A.L."/>
            <person name="Beletsky A.V."/>
            <person name="Naumoff D.G."/>
            <person name="Kulichevskaya I.S."/>
            <person name="Mardanov A.V."/>
            <person name="Ravin N.V."/>
            <person name="Dedysh S.N."/>
        </authorList>
    </citation>
    <scope>NUCLEOTIDE SEQUENCE</scope>
    <source>
        <strain evidence="9">SP2T</strain>
    </source>
</reference>
<dbReference type="PANTHER" id="PTHR13604:SF0">
    <property type="entry name" value="ABASIC SITE PROCESSING PROTEIN HMCES"/>
    <property type="match status" value="1"/>
</dbReference>
<protein>
    <recommendedName>
        <fullName evidence="8">Abasic site processing protein</fullName>
        <ecNumber evidence="8">3.4.-.-</ecNumber>
    </recommendedName>
</protein>
<dbReference type="InterPro" id="IPR003738">
    <property type="entry name" value="SRAP"/>
</dbReference>
<dbReference type="GO" id="GO:0003697">
    <property type="term" value="F:single-stranded DNA binding"/>
    <property type="evidence" value="ECO:0007669"/>
    <property type="project" value="InterPro"/>
</dbReference>
<evidence type="ECO:0000256" key="5">
    <source>
        <dbReference type="ARBA" id="ARBA00023124"/>
    </source>
</evidence>
<comment type="similarity">
    <text evidence="1 8">Belongs to the SOS response-associated peptidase family.</text>
</comment>
<evidence type="ECO:0000256" key="4">
    <source>
        <dbReference type="ARBA" id="ARBA00022801"/>
    </source>
</evidence>
<keyword evidence="4 8" id="KW-0378">Hydrolase</keyword>
<keyword evidence="7" id="KW-0456">Lyase</keyword>
<dbReference type="Gene3D" id="3.90.1680.10">
    <property type="entry name" value="SOS response associated peptidase-like"/>
    <property type="match status" value="1"/>
</dbReference>
<dbReference type="SUPFAM" id="SSF143081">
    <property type="entry name" value="BB1717-like"/>
    <property type="match status" value="1"/>
</dbReference>
<evidence type="ECO:0000256" key="7">
    <source>
        <dbReference type="ARBA" id="ARBA00023239"/>
    </source>
</evidence>
<dbReference type="KEGG" id="tsph:KIH39_22315"/>
<keyword evidence="6" id="KW-0238">DNA-binding</keyword>
<dbReference type="AlphaFoldDB" id="A0A8E6B5K2"/>
<dbReference type="GO" id="GO:0106300">
    <property type="term" value="P:protein-DNA covalent cross-linking repair"/>
    <property type="evidence" value="ECO:0007669"/>
    <property type="project" value="InterPro"/>
</dbReference>
<dbReference type="Pfam" id="PF02586">
    <property type="entry name" value="SRAP"/>
    <property type="match status" value="1"/>
</dbReference>